<proteinExistence type="predicted"/>
<dbReference type="Proteomes" id="UP001162834">
    <property type="component" value="Chromosome"/>
</dbReference>
<gene>
    <name evidence="2" type="ORF">DSM104329_00733</name>
</gene>
<keyword evidence="3" id="KW-1185">Reference proteome</keyword>
<evidence type="ECO:0000256" key="1">
    <source>
        <dbReference type="SAM" id="MobiDB-lite"/>
    </source>
</evidence>
<dbReference type="EMBL" id="CP087164">
    <property type="protein sequence ID" value="UGS34356.1"/>
    <property type="molecule type" value="Genomic_DNA"/>
</dbReference>
<evidence type="ECO:0000313" key="2">
    <source>
        <dbReference type="EMBL" id="UGS34356.1"/>
    </source>
</evidence>
<organism evidence="2 3">
    <name type="scientific">Capillimicrobium parvum</name>
    <dbReference type="NCBI Taxonomy" id="2884022"/>
    <lineage>
        <taxon>Bacteria</taxon>
        <taxon>Bacillati</taxon>
        <taxon>Actinomycetota</taxon>
        <taxon>Thermoleophilia</taxon>
        <taxon>Solirubrobacterales</taxon>
        <taxon>Capillimicrobiaceae</taxon>
        <taxon>Capillimicrobium</taxon>
    </lineage>
</organism>
<feature type="compositionally biased region" description="Low complexity" evidence="1">
    <location>
        <begin position="32"/>
        <end position="78"/>
    </location>
</feature>
<dbReference type="KEGG" id="sbae:DSM104329_00733"/>
<reference evidence="2" key="1">
    <citation type="journal article" date="2022" name="Int. J. Syst. Evol. Microbiol.">
        <title>Pseudomonas aegrilactucae sp. nov. and Pseudomonas morbosilactucae sp. nov., pathogens causing bacterial rot of lettuce in Japan.</title>
        <authorList>
            <person name="Sawada H."/>
            <person name="Fujikawa T."/>
            <person name="Satou M."/>
        </authorList>
    </citation>
    <scope>NUCLEOTIDE SEQUENCE</scope>
    <source>
        <strain evidence="2">0166_1</strain>
    </source>
</reference>
<dbReference type="RefSeq" id="WP_259314036.1">
    <property type="nucleotide sequence ID" value="NZ_CP087164.1"/>
</dbReference>
<name>A0A9E6XV62_9ACTN</name>
<sequence length="78" mass="7895">MRRVRRVVVALSVAVFIALWGVVYATVRSGESLASPSTASPAQTSGDTSTSSGDASSAQAPSQTPSQTQLPPASTSQS</sequence>
<evidence type="ECO:0000313" key="3">
    <source>
        <dbReference type="Proteomes" id="UP001162834"/>
    </source>
</evidence>
<dbReference type="AlphaFoldDB" id="A0A9E6XV62"/>
<protein>
    <submittedName>
        <fullName evidence="2">Uncharacterized protein</fullName>
    </submittedName>
</protein>
<feature type="region of interest" description="Disordered" evidence="1">
    <location>
        <begin position="31"/>
        <end position="78"/>
    </location>
</feature>
<accession>A0A9E6XV62</accession>